<feature type="transmembrane region" description="Helical" evidence="1">
    <location>
        <begin position="126"/>
        <end position="150"/>
    </location>
</feature>
<feature type="transmembrane region" description="Helical" evidence="1">
    <location>
        <begin position="6"/>
        <end position="29"/>
    </location>
</feature>
<accession>A0A1G2DB08</accession>
<proteinExistence type="predicted"/>
<feature type="transmembrane region" description="Helical" evidence="1">
    <location>
        <begin position="78"/>
        <end position="105"/>
    </location>
</feature>
<organism evidence="2 3">
    <name type="scientific">Candidatus Lloydbacteria bacterium RIFCSPHIGHO2_02_FULL_50_13</name>
    <dbReference type="NCBI Taxonomy" id="1798661"/>
    <lineage>
        <taxon>Bacteria</taxon>
        <taxon>Candidatus Lloydiibacteriota</taxon>
    </lineage>
</organism>
<keyword evidence="1" id="KW-0472">Membrane</keyword>
<protein>
    <recommendedName>
        <fullName evidence="4">Carotenoid biosynthesis protein</fullName>
    </recommendedName>
</protein>
<dbReference type="EMBL" id="MHLL01000002">
    <property type="protein sequence ID" value="OGZ10819.1"/>
    <property type="molecule type" value="Genomic_DNA"/>
</dbReference>
<name>A0A1G2DB08_9BACT</name>
<gene>
    <name evidence="2" type="ORF">A3D65_04565</name>
</gene>
<reference evidence="2 3" key="1">
    <citation type="journal article" date="2016" name="Nat. Commun.">
        <title>Thousands of microbial genomes shed light on interconnected biogeochemical processes in an aquifer system.</title>
        <authorList>
            <person name="Anantharaman K."/>
            <person name="Brown C.T."/>
            <person name="Hug L.A."/>
            <person name="Sharon I."/>
            <person name="Castelle C.J."/>
            <person name="Probst A.J."/>
            <person name="Thomas B.C."/>
            <person name="Singh A."/>
            <person name="Wilkins M.J."/>
            <person name="Karaoz U."/>
            <person name="Brodie E.L."/>
            <person name="Williams K.H."/>
            <person name="Hubbard S.S."/>
            <person name="Banfield J.F."/>
        </authorList>
    </citation>
    <scope>NUCLEOTIDE SEQUENCE [LARGE SCALE GENOMIC DNA]</scope>
</reference>
<dbReference type="Proteomes" id="UP000177996">
    <property type="component" value="Unassembled WGS sequence"/>
</dbReference>
<dbReference type="AlphaFoldDB" id="A0A1G2DB08"/>
<evidence type="ECO:0000313" key="3">
    <source>
        <dbReference type="Proteomes" id="UP000177996"/>
    </source>
</evidence>
<feature type="transmembrane region" description="Helical" evidence="1">
    <location>
        <begin position="41"/>
        <end position="58"/>
    </location>
</feature>
<sequence length="211" mass="25055">MLEITGPVFLLKFTVVGVLFGAIFFYLLWSLIARQFLRVNFYDLAVYMASGFMVAVYTEPIHDYVYRYFAGEFLWIYQVWPIFGGASSGLAIFTWPFYGYHLYFFTKTLHRYGLHLPMWLKGSIPALDGVPFDMIANGASLFFFNIIFFYYPRPELWHLSSWWVIPFYWVSGMIYAYTLRHFLEQKRNWRIPLVCYVLGCLGVFIGEFFFN</sequence>
<evidence type="ECO:0008006" key="4">
    <source>
        <dbReference type="Google" id="ProtNLM"/>
    </source>
</evidence>
<comment type="caution">
    <text evidence="2">The sequence shown here is derived from an EMBL/GenBank/DDBJ whole genome shotgun (WGS) entry which is preliminary data.</text>
</comment>
<evidence type="ECO:0000313" key="2">
    <source>
        <dbReference type="EMBL" id="OGZ10819.1"/>
    </source>
</evidence>
<keyword evidence="1" id="KW-0812">Transmembrane</keyword>
<feature type="transmembrane region" description="Helical" evidence="1">
    <location>
        <begin position="162"/>
        <end position="179"/>
    </location>
</feature>
<feature type="transmembrane region" description="Helical" evidence="1">
    <location>
        <begin position="191"/>
        <end position="210"/>
    </location>
</feature>
<keyword evidence="1" id="KW-1133">Transmembrane helix</keyword>
<evidence type="ECO:0000256" key="1">
    <source>
        <dbReference type="SAM" id="Phobius"/>
    </source>
</evidence>